<dbReference type="Proteomes" id="UP000636800">
    <property type="component" value="Unassembled WGS sequence"/>
</dbReference>
<dbReference type="GO" id="GO:0015020">
    <property type="term" value="F:glucuronosyltransferase activity"/>
    <property type="evidence" value="ECO:0007669"/>
    <property type="project" value="InterPro"/>
</dbReference>
<dbReference type="PANTHER" id="PTHR45719">
    <property type="entry name" value="GLYCOSYLTRANSFERASE"/>
    <property type="match status" value="1"/>
</dbReference>
<proteinExistence type="predicted"/>
<evidence type="ECO:0000313" key="4">
    <source>
        <dbReference type="Proteomes" id="UP000639772"/>
    </source>
</evidence>
<dbReference type="EMBL" id="JADCNL010000008">
    <property type="protein sequence ID" value="KAG0469633.1"/>
    <property type="molecule type" value="Genomic_DNA"/>
</dbReference>
<dbReference type="PANTHER" id="PTHR45719:SF3">
    <property type="entry name" value="BETA-GLUCURONOSYLTRANSFERASE GLCAT14A"/>
    <property type="match status" value="1"/>
</dbReference>
<reference evidence="3 4" key="1">
    <citation type="journal article" date="2020" name="Nat. Food">
        <title>A phased Vanilla planifolia genome enables genetic improvement of flavour and production.</title>
        <authorList>
            <person name="Hasing T."/>
            <person name="Tang H."/>
            <person name="Brym M."/>
            <person name="Khazi F."/>
            <person name="Huang T."/>
            <person name="Chambers A.H."/>
        </authorList>
    </citation>
    <scope>NUCLEOTIDE SEQUENCE [LARGE SCALE GENOMIC DNA]</scope>
    <source>
        <tissue evidence="1">Leaf</tissue>
    </source>
</reference>
<keyword evidence="3" id="KW-1185">Reference proteome</keyword>
<name>A0A835QDW6_VANPL</name>
<dbReference type="Proteomes" id="UP000639772">
    <property type="component" value="Unassembled WGS sequence"/>
</dbReference>
<evidence type="ECO:0000313" key="2">
    <source>
        <dbReference type="EMBL" id="KAG0471085.1"/>
    </source>
</evidence>
<comment type="caution">
    <text evidence="1">The sequence shown here is derived from an EMBL/GenBank/DDBJ whole genome shotgun (WGS) entry which is preliminary data.</text>
</comment>
<sequence>MLSRSFLSIAYGNRKNLPNSSDVLCQLHLLSEGYFHTVICNPMNSFNTTIGHDLHYMLGDTPPKQHPRTLIHEGFQRHGKSGALYRKFSRTYLVLDKIDHELLGRFMVGSPRSLVRRVEKEVERILVSRG</sequence>
<protein>
    <submittedName>
        <fullName evidence="1">Uncharacterized protein</fullName>
    </submittedName>
</protein>
<dbReference type="AlphaFoldDB" id="A0A835QDW6"/>
<gene>
    <name evidence="2" type="ORF">HPP92_015631</name>
    <name evidence="1" type="ORF">HPP92_016333</name>
</gene>
<dbReference type="InterPro" id="IPR044610">
    <property type="entry name" value="GLCAT14A/B/C"/>
</dbReference>
<evidence type="ECO:0000313" key="3">
    <source>
        <dbReference type="Proteomes" id="UP000636800"/>
    </source>
</evidence>
<dbReference type="EMBL" id="JADCNM010000008">
    <property type="protein sequence ID" value="KAG0471085.1"/>
    <property type="molecule type" value="Genomic_DNA"/>
</dbReference>
<accession>A0A835QDW6</accession>
<organism evidence="1 3">
    <name type="scientific">Vanilla planifolia</name>
    <name type="common">Vanilla</name>
    <dbReference type="NCBI Taxonomy" id="51239"/>
    <lineage>
        <taxon>Eukaryota</taxon>
        <taxon>Viridiplantae</taxon>
        <taxon>Streptophyta</taxon>
        <taxon>Embryophyta</taxon>
        <taxon>Tracheophyta</taxon>
        <taxon>Spermatophyta</taxon>
        <taxon>Magnoliopsida</taxon>
        <taxon>Liliopsida</taxon>
        <taxon>Asparagales</taxon>
        <taxon>Orchidaceae</taxon>
        <taxon>Vanilloideae</taxon>
        <taxon>Vanilleae</taxon>
        <taxon>Vanilla</taxon>
    </lineage>
</organism>
<evidence type="ECO:0000313" key="1">
    <source>
        <dbReference type="EMBL" id="KAG0469633.1"/>
    </source>
</evidence>